<evidence type="ECO:0000313" key="3">
    <source>
        <dbReference type="Proteomes" id="UP001230504"/>
    </source>
</evidence>
<evidence type="ECO:0000313" key="2">
    <source>
        <dbReference type="EMBL" id="KAK1579177.1"/>
    </source>
</evidence>
<evidence type="ECO:0000256" key="1">
    <source>
        <dbReference type="SAM" id="MobiDB-lite"/>
    </source>
</evidence>
<name>A0AAD8PS06_9PEZI</name>
<dbReference type="RefSeq" id="XP_060410328.1">
    <property type="nucleotide sequence ID" value="XM_060552711.1"/>
</dbReference>
<protein>
    <submittedName>
        <fullName evidence="2">Uncharacterized protein</fullName>
    </submittedName>
</protein>
<dbReference type="GeneID" id="85436951"/>
<keyword evidence="3" id="KW-1185">Reference proteome</keyword>
<feature type="region of interest" description="Disordered" evidence="1">
    <location>
        <begin position="114"/>
        <end position="134"/>
    </location>
</feature>
<dbReference type="AlphaFoldDB" id="A0AAD8PS06"/>
<accession>A0AAD8PS06</accession>
<dbReference type="EMBL" id="JAHLJV010000070">
    <property type="protein sequence ID" value="KAK1579177.1"/>
    <property type="molecule type" value="Genomic_DNA"/>
</dbReference>
<comment type="caution">
    <text evidence="2">The sequence shown here is derived from an EMBL/GenBank/DDBJ whole genome shotgun (WGS) entry which is preliminary data.</text>
</comment>
<proteinExistence type="predicted"/>
<gene>
    <name evidence="2" type="ORF">LY79DRAFT_357996</name>
</gene>
<organism evidence="2 3">
    <name type="scientific">Colletotrichum navitas</name>
    <dbReference type="NCBI Taxonomy" id="681940"/>
    <lineage>
        <taxon>Eukaryota</taxon>
        <taxon>Fungi</taxon>
        <taxon>Dikarya</taxon>
        <taxon>Ascomycota</taxon>
        <taxon>Pezizomycotina</taxon>
        <taxon>Sordariomycetes</taxon>
        <taxon>Hypocreomycetidae</taxon>
        <taxon>Glomerellales</taxon>
        <taxon>Glomerellaceae</taxon>
        <taxon>Colletotrichum</taxon>
        <taxon>Colletotrichum graminicola species complex</taxon>
    </lineage>
</organism>
<dbReference type="Proteomes" id="UP001230504">
    <property type="component" value="Unassembled WGS sequence"/>
</dbReference>
<sequence>MQSRGRALLGCPLVLHLGTRHPPPPPHPFWSARWFQGRRRRRRFRFPIPVRRTIRSFLATRGRSSVRAQVPRPLGRCFDASDGLCCSGKGLRACVLALGRALLASDLRRLTTSQGLEADPSRSKRPSSPETKGIAGSWACNGRRLWIHFFSFLFCACWTLRRASGGRAVLNLTWHGLSPPTTLCKGNTRLSLGREGPAFKVAFRFVDLGVLDRDTS</sequence>
<reference evidence="2" key="1">
    <citation type="submission" date="2021-06" db="EMBL/GenBank/DDBJ databases">
        <title>Comparative genomics, transcriptomics and evolutionary studies reveal genomic signatures of adaptation to plant cell wall in hemibiotrophic fungi.</title>
        <authorList>
            <consortium name="DOE Joint Genome Institute"/>
            <person name="Baroncelli R."/>
            <person name="Diaz J.F."/>
            <person name="Benocci T."/>
            <person name="Peng M."/>
            <person name="Battaglia E."/>
            <person name="Haridas S."/>
            <person name="Andreopoulos W."/>
            <person name="Labutti K."/>
            <person name="Pangilinan J."/>
            <person name="Floch G.L."/>
            <person name="Makela M.R."/>
            <person name="Henrissat B."/>
            <person name="Grigoriev I.V."/>
            <person name="Crouch J.A."/>
            <person name="De Vries R.P."/>
            <person name="Sukno S.A."/>
            <person name="Thon M.R."/>
        </authorList>
    </citation>
    <scope>NUCLEOTIDE SEQUENCE</scope>
    <source>
        <strain evidence="2">CBS 125086</strain>
    </source>
</reference>